<dbReference type="RefSeq" id="WP_103679687.1">
    <property type="nucleotide sequence ID" value="NZ_LPWH01000051.1"/>
</dbReference>
<dbReference type="InterPro" id="IPR036388">
    <property type="entry name" value="WH-like_DNA-bd_sf"/>
</dbReference>
<keyword evidence="3" id="KW-0238">DNA-binding</keyword>
<dbReference type="InterPro" id="IPR005119">
    <property type="entry name" value="LysR_subst-bd"/>
</dbReference>
<dbReference type="EMBL" id="LPWH01000051">
    <property type="protein sequence ID" value="POR03925.1"/>
    <property type="molecule type" value="Genomic_DNA"/>
</dbReference>
<dbReference type="Pfam" id="PF03466">
    <property type="entry name" value="LysR_substrate"/>
    <property type="match status" value="1"/>
</dbReference>
<dbReference type="Gene3D" id="3.40.190.290">
    <property type="match status" value="1"/>
</dbReference>
<dbReference type="Pfam" id="PF00126">
    <property type="entry name" value="HTH_1"/>
    <property type="match status" value="1"/>
</dbReference>
<dbReference type="PANTHER" id="PTHR30126:SF39">
    <property type="entry name" value="HTH-TYPE TRANSCRIPTIONAL REGULATOR CYSL"/>
    <property type="match status" value="1"/>
</dbReference>
<dbReference type="Gene3D" id="1.10.10.10">
    <property type="entry name" value="Winged helix-like DNA-binding domain superfamily/Winged helix DNA-binding domain"/>
    <property type="match status" value="1"/>
</dbReference>
<dbReference type="OrthoDB" id="9803714at2"/>
<dbReference type="SUPFAM" id="SSF53850">
    <property type="entry name" value="Periplasmic binding protein-like II"/>
    <property type="match status" value="1"/>
</dbReference>
<evidence type="ECO:0000256" key="2">
    <source>
        <dbReference type="ARBA" id="ARBA00023015"/>
    </source>
</evidence>
<comment type="similarity">
    <text evidence="1">Belongs to the LysR transcriptional regulatory family.</text>
</comment>
<dbReference type="SUPFAM" id="SSF46785">
    <property type="entry name" value="Winged helix' DNA-binding domain"/>
    <property type="match status" value="1"/>
</dbReference>
<dbReference type="FunFam" id="1.10.10.10:FF:000001">
    <property type="entry name" value="LysR family transcriptional regulator"/>
    <property type="match status" value="1"/>
</dbReference>
<dbReference type="GO" id="GO:0003700">
    <property type="term" value="F:DNA-binding transcription factor activity"/>
    <property type="evidence" value="ECO:0007669"/>
    <property type="project" value="InterPro"/>
</dbReference>
<accession>A0A2S4JWL7</accession>
<evidence type="ECO:0000256" key="4">
    <source>
        <dbReference type="ARBA" id="ARBA00023163"/>
    </source>
</evidence>
<evidence type="ECO:0000256" key="1">
    <source>
        <dbReference type="ARBA" id="ARBA00009437"/>
    </source>
</evidence>
<protein>
    <recommendedName>
        <fullName evidence="5">HTH lysR-type domain-containing protein</fullName>
    </recommendedName>
</protein>
<dbReference type="InterPro" id="IPR000847">
    <property type="entry name" value="LysR_HTH_N"/>
</dbReference>
<keyword evidence="4" id="KW-0804">Transcription</keyword>
<evidence type="ECO:0000313" key="6">
    <source>
        <dbReference type="EMBL" id="POR03925.1"/>
    </source>
</evidence>
<sequence>MDVIKLKAFCTVASLRSISKAAEVLYYTQPAVSAQIRELENTYGARLFRRAGQQLDLTPAGEALLPQALRLLENFELSRQVVADTVEEARKALTLGASTMPVTHLVPELIASFEQENPDVMVSLVTGSAAQIEDMILTGDVDVGILGRTEGARGKVRFVQHDLLYDPLVIVVGPGHPWVDRGESPSPRELGQERYVLPPPSTLTRRFVEKWFRRQGLHPDVAYELINTEAIKRMVMHNHGVSILGNLVVSRELTAGWLRRVPCESLDMGRTICLVHQQESELPPAVLDFCNFVTARYVNSGLPG</sequence>
<dbReference type="PRINTS" id="PR00039">
    <property type="entry name" value="HTHLYSR"/>
</dbReference>
<dbReference type="PROSITE" id="PS50931">
    <property type="entry name" value="HTH_LYSR"/>
    <property type="match status" value="1"/>
</dbReference>
<proteinExistence type="inferred from homology"/>
<evidence type="ECO:0000256" key="3">
    <source>
        <dbReference type="ARBA" id="ARBA00023125"/>
    </source>
</evidence>
<name>A0A2S4JWL7_9SPIO</name>
<dbReference type="GO" id="GO:0000976">
    <property type="term" value="F:transcription cis-regulatory region binding"/>
    <property type="evidence" value="ECO:0007669"/>
    <property type="project" value="TreeGrafter"/>
</dbReference>
<dbReference type="InterPro" id="IPR036390">
    <property type="entry name" value="WH_DNA-bd_sf"/>
</dbReference>
<keyword evidence="2" id="KW-0805">Transcription regulation</keyword>
<gene>
    <name evidence="6" type="ORF">AU468_04455</name>
</gene>
<reference evidence="7" key="1">
    <citation type="submission" date="2015-12" db="EMBL/GenBank/DDBJ databases">
        <authorList>
            <person name="Lodha T.D."/>
            <person name="Chintalapati S."/>
            <person name="Chintalapati V.R."/>
            <person name="Sravanthi T."/>
        </authorList>
    </citation>
    <scope>NUCLEOTIDE SEQUENCE [LARGE SCALE GENOMIC DNA]</scope>
    <source>
        <strain evidence="7">JC133</strain>
    </source>
</reference>
<comment type="caution">
    <text evidence="6">The sequence shown here is derived from an EMBL/GenBank/DDBJ whole genome shotgun (WGS) entry which is preliminary data.</text>
</comment>
<organism evidence="6 7">
    <name type="scientific">Alkalispirochaeta sphaeroplastigenens</name>
    <dbReference type="NCBI Taxonomy" id="1187066"/>
    <lineage>
        <taxon>Bacteria</taxon>
        <taxon>Pseudomonadati</taxon>
        <taxon>Spirochaetota</taxon>
        <taxon>Spirochaetia</taxon>
        <taxon>Spirochaetales</taxon>
        <taxon>Spirochaetaceae</taxon>
        <taxon>Alkalispirochaeta</taxon>
    </lineage>
</organism>
<evidence type="ECO:0000259" key="5">
    <source>
        <dbReference type="PROSITE" id="PS50931"/>
    </source>
</evidence>
<dbReference type="AlphaFoldDB" id="A0A2S4JWL7"/>
<keyword evidence="7" id="KW-1185">Reference proteome</keyword>
<feature type="domain" description="HTH lysR-type" evidence="5">
    <location>
        <begin position="1"/>
        <end position="58"/>
    </location>
</feature>
<evidence type="ECO:0000313" key="7">
    <source>
        <dbReference type="Proteomes" id="UP000237350"/>
    </source>
</evidence>
<dbReference type="PANTHER" id="PTHR30126">
    <property type="entry name" value="HTH-TYPE TRANSCRIPTIONAL REGULATOR"/>
    <property type="match status" value="1"/>
</dbReference>
<dbReference type="Proteomes" id="UP000237350">
    <property type="component" value="Unassembled WGS sequence"/>
</dbReference>